<feature type="transmembrane region" description="Helical" evidence="11">
    <location>
        <begin position="169"/>
        <end position="192"/>
    </location>
</feature>
<feature type="transmembrane region" description="Helical" evidence="11">
    <location>
        <begin position="308"/>
        <end position="324"/>
    </location>
</feature>
<accession>A0A6F9DAS2</accession>
<dbReference type="EMBL" id="LR784226">
    <property type="protein sequence ID" value="CAB3234404.1"/>
    <property type="molecule type" value="mRNA"/>
</dbReference>
<keyword evidence="6" id="KW-0769">Symport</keyword>
<evidence type="ECO:0000256" key="1">
    <source>
        <dbReference type="ARBA" id="ARBA00004155"/>
    </source>
</evidence>
<comment type="similarity">
    <text evidence="2">Belongs to the cystinosin family.</text>
</comment>
<reference evidence="13" key="1">
    <citation type="submission" date="2020-04" db="EMBL/GenBank/DDBJ databases">
        <authorList>
            <person name="Neveu A P."/>
        </authorList>
    </citation>
    <scope>NUCLEOTIDE SEQUENCE</scope>
    <source>
        <tissue evidence="13">Whole embryo</tissue>
    </source>
</reference>
<feature type="transmembrane region" description="Helical" evidence="11">
    <location>
        <begin position="244"/>
        <end position="262"/>
    </location>
</feature>
<dbReference type="FunFam" id="1.20.1280.290:FF:000022">
    <property type="entry name" value="Cystinosin homolog"/>
    <property type="match status" value="1"/>
</dbReference>
<keyword evidence="4 11" id="KW-0812">Transmembrane</keyword>
<keyword evidence="5" id="KW-0677">Repeat</keyword>
<dbReference type="GO" id="GO:0015293">
    <property type="term" value="F:symporter activity"/>
    <property type="evidence" value="ECO:0007669"/>
    <property type="project" value="UniProtKB-KW"/>
</dbReference>
<keyword evidence="7 11" id="KW-1133">Transmembrane helix</keyword>
<evidence type="ECO:0000256" key="8">
    <source>
        <dbReference type="ARBA" id="ARBA00023136"/>
    </source>
</evidence>
<dbReference type="GO" id="GO:0005765">
    <property type="term" value="C:lysosomal membrane"/>
    <property type="evidence" value="ECO:0007669"/>
    <property type="project" value="UniProtKB-SubCell"/>
</dbReference>
<evidence type="ECO:0000256" key="7">
    <source>
        <dbReference type="ARBA" id="ARBA00022989"/>
    </source>
</evidence>
<keyword evidence="12" id="KW-0732">Signal</keyword>
<dbReference type="Gene3D" id="1.20.1280.290">
    <property type="match status" value="2"/>
</dbReference>
<feature type="transmembrane region" description="Helical" evidence="11">
    <location>
        <begin position="268"/>
        <end position="288"/>
    </location>
</feature>
<evidence type="ECO:0000256" key="11">
    <source>
        <dbReference type="SAM" id="Phobius"/>
    </source>
</evidence>
<evidence type="ECO:0000256" key="3">
    <source>
        <dbReference type="ARBA" id="ARBA00022448"/>
    </source>
</evidence>
<dbReference type="FunFam" id="1.20.1280.290:FF:000016">
    <property type="entry name" value="Cystinosin homolog"/>
    <property type="match status" value="1"/>
</dbReference>
<keyword evidence="9" id="KW-0458">Lysosome</keyword>
<comment type="catalytic activity">
    <reaction evidence="10">
        <text>L-cystine(out) + H(+)(out) = L-cystine(in) + H(+)(in)</text>
        <dbReference type="Rhea" id="RHEA:66172"/>
        <dbReference type="ChEBI" id="CHEBI:15378"/>
        <dbReference type="ChEBI" id="CHEBI:35491"/>
    </reaction>
    <physiologicalReaction direction="left-to-right" evidence="10">
        <dbReference type="Rhea" id="RHEA:66173"/>
    </physiologicalReaction>
</comment>
<dbReference type="SMART" id="SM00679">
    <property type="entry name" value="CTNS"/>
    <property type="match status" value="2"/>
</dbReference>
<keyword evidence="8 11" id="KW-0472">Membrane</keyword>
<name>A0A6F9DAS2_9ASCI</name>
<sequence>MKFYLSCFLCVVLSTATFTADGSTSDLSWTSLGKLIPGEIANMTFSLLPKLQENVTLRLNTTHEHSATKGSAVTYPKQFIFPANFSTFLVPINACAVGQIVVEVNSTNEDVSLPESPRFRVYVVHSKTLVILNTVVGWIYFVAWSVSFYPQVILNFRRKSVVGLNFDYLAYNITGFIAYGLYNIGLFWIPAIKKEYIQKFPDGVNPVEANDVFFTLHAILLTSITIFQCFIYDRNGQKVSKIAMGLLTAGWLTVFILLFVAVGQKITWLDYLMAFSYLKLGVTLIKYIPQAYMNYKRKSTEGWSIGNVLLDFTGGSLSILQMFLQSYNNEEWDLVFGDPTKFGLGLFSVLFDILFIVQHYVLYRKKRIVEGGLLAGDDASDTDA</sequence>
<dbReference type="AlphaFoldDB" id="A0A6F9DAS2"/>
<keyword evidence="3" id="KW-0813">Transport</keyword>
<feature type="transmembrane region" description="Helical" evidence="11">
    <location>
        <begin position="344"/>
        <end position="363"/>
    </location>
</feature>
<dbReference type="GO" id="GO:0015184">
    <property type="term" value="F:L-cystine transmembrane transporter activity"/>
    <property type="evidence" value="ECO:0007669"/>
    <property type="project" value="TreeGrafter"/>
</dbReference>
<dbReference type="Pfam" id="PF04193">
    <property type="entry name" value="PQ-loop"/>
    <property type="match status" value="2"/>
</dbReference>
<proteinExistence type="evidence at transcript level"/>
<feature type="chain" id="PRO_5026248016" evidence="12">
    <location>
        <begin position="23"/>
        <end position="384"/>
    </location>
</feature>
<evidence type="ECO:0000256" key="4">
    <source>
        <dbReference type="ARBA" id="ARBA00022692"/>
    </source>
</evidence>
<dbReference type="PANTHER" id="PTHR13131">
    <property type="entry name" value="CYSTINOSIN"/>
    <property type="match status" value="1"/>
</dbReference>
<organism evidence="13">
    <name type="scientific">Phallusia mammillata</name>
    <dbReference type="NCBI Taxonomy" id="59560"/>
    <lineage>
        <taxon>Eukaryota</taxon>
        <taxon>Metazoa</taxon>
        <taxon>Chordata</taxon>
        <taxon>Tunicata</taxon>
        <taxon>Ascidiacea</taxon>
        <taxon>Phlebobranchia</taxon>
        <taxon>Ascidiidae</taxon>
        <taxon>Phallusia</taxon>
    </lineage>
</organism>
<dbReference type="InterPro" id="IPR005282">
    <property type="entry name" value="LC_transporter"/>
</dbReference>
<gene>
    <name evidence="13" type="primary">Ctns</name>
</gene>
<evidence type="ECO:0000256" key="2">
    <source>
        <dbReference type="ARBA" id="ARBA00006855"/>
    </source>
</evidence>
<comment type="subcellular location">
    <subcellularLocation>
        <location evidence="1">Lysosome membrane</location>
        <topology evidence="1">Multi-pass membrane protein</topology>
    </subcellularLocation>
</comment>
<dbReference type="NCBIfam" id="TIGR00951">
    <property type="entry name" value="2A43"/>
    <property type="match status" value="1"/>
</dbReference>
<feature type="signal peptide" evidence="12">
    <location>
        <begin position="1"/>
        <end position="22"/>
    </location>
</feature>
<evidence type="ECO:0000313" key="13">
    <source>
        <dbReference type="EMBL" id="CAB3234404.1"/>
    </source>
</evidence>
<evidence type="ECO:0000256" key="12">
    <source>
        <dbReference type="SAM" id="SignalP"/>
    </source>
</evidence>
<dbReference type="PANTHER" id="PTHR13131:SF5">
    <property type="entry name" value="CYSTINOSIN"/>
    <property type="match status" value="1"/>
</dbReference>
<dbReference type="InterPro" id="IPR006603">
    <property type="entry name" value="PQ-loop_rpt"/>
</dbReference>
<evidence type="ECO:0000256" key="5">
    <source>
        <dbReference type="ARBA" id="ARBA00022737"/>
    </source>
</evidence>
<evidence type="ECO:0000256" key="10">
    <source>
        <dbReference type="ARBA" id="ARBA00048473"/>
    </source>
</evidence>
<evidence type="ECO:0000256" key="9">
    <source>
        <dbReference type="ARBA" id="ARBA00023228"/>
    </source>
</evidence>
<protein>
    <submittedName>
        <fullName evidence="13">Cystinosin-like</fullName>
    </submittedName>
</protein>
<feature type="transmembrane region" description="Helical" evidence="11">
    <location>
        <begin position="129"/>
        <end position="149"/>
    </location>
</feature>
<evidence type="ECO:0000256" key="6">
    <source>
        <dbReference type="ARBA" id="ARBA00022847"/>
    </source>
</evidence>
<feature type="transmembrane region" description="Helical" evidence="11">
    <location>
        <begin position="212"/>
        <end position="232"/>
    </location>
</feature>